<evidence type="ECO:0000313" key="2">
    <source>
        <dbReference type="EMBL" id="RCS22717.1"/>
    </source>
</evidence>
<keyword evidence="3" id="KW-1185">Reference proteome</keyword>
<proteinExistence type="predicted"/>
<organism evidence="2 3">
    <name type="scientific">Phyllobacterium salinisoli</name>
    <dbReference type="NCBI Taxonomy" id="1899321"/>
    <lineage>
        <taxon>Bacteria</taxon>
        <taxon>Pseudomonadati</taxon>
        <taxon>Pseudomonadota</taxon>
        <taxon>Alphaproteobacteria</taxon>
        <taxon>Hyphomicrobiales</taxon>
        <taxon>Phyllobacteriaceae</taxon>
        <taxon>Phyllobacterium</taxon>
    </lineage>
</organism>
<name>A0A368K009_9HYPH</name>
<gene>
    <name evidence="2" type="ORF">DUT91_17800</name>
</gene>
<dbReference type="Proteomes" id="UP000253420">
    <property type="component" value="Unassembled WGS sequence"/>
</dbReference>
<reference evidence="2 3" key="1">
    <citation type="submission" date="2018-07" db="EMBL/GenBank/DDBJ databases">
        <title>The draft genome of Phyllobacterium salinisoli.</title>
        <authorList>
            <person name="Liu L."/>
            <person name="Li L."/>
            <person name="Zhang X."/>
            <person name="Liang L."/>
        </authorList>
    </citation>
    <scope>NUCLEOTIDE SEQUENCE [LARGE SCALE GENOMIC DNA]</scope>
    <source>
        <strain evidence="2 3">LLAN61</strain>
    </source>
</reference>
<feature type="region of interest" description="Disordered" evidence="1">
    <location>
        <begin position="91"/>
        <end position="167"/>
    </location>
</feature>
<protein>
    <submittedName>
        <fullName evidence="2">Uncharacterized protein</fullName>
    </submittedName>
</protein>
<accession>A0A368K009</accession>
<dbReference type="AlphaFoldDB" id="A0A368K009"/>
<evidence type="ECO:0000313" key="3">
    <source>
        <dbReference type="Proteomes" id="UP000253420"/>
    </source>
</evidence>
<evidence type="ECO:0000256" key="1">
    <source>
        <dbReference type="SAM" id="MobiDB-lite"/>
    </source>
</evidence>
<comment type="caution">
    <text evidence="2">The sequence shown here is derived from an EMBL/GenBank/DDBJ whole genome shotgun (WGS) entry which is preliminary data.</text>
</comment>
<sequence>MTNERHLERLLKLRRMRMTLSENALLLQNGVRRQAESGVHAAVQDIARHDDMRRAQEQAAIDQMALQPVSSQALAQEREFMDALARKADDLKQAEQSAKDLLAAETQRQQEKHREHHRRLREHDKILLLAQQRLEQRHREAAMQSELEEEEQSALRSTSGLRRRAGK</sequence>
<dbReference type="InterPro" id="IPR053716">
    <property type="entry name" value="Flag_assembly_chemotaxis_eff"/>
</dbReference>
<dbReference type="Gene3D" id="1.10.287.1700">
    <property type="match status" value="1"/>
</dbReference>
<dbReference type="EMBL" id="QOZG01000007">
    <property type="protein sequence ID" value="RCS22717.1"/>
    <property type="molecule type" value="Genomic_DNA"/>
</dbReference>